<evidence type="ECO:0000313" key="1">
    <source>
        <dbReference type="EMBL" id="CAA9447070.1"/>
    </source>
</evidence>
<dbReference type="Gene3D" id="3.90.550.10">
    <property type="entry name" value="Spore Coat Polysaccharide Biosynthesis Protein SpsA, Chain A"/>
    <property type="match status" value="1"/>
</dbReference>
<dbReference type="InterPro" id="IPR029044">
    <property type="entry name" value="Nucleotide-diphossugar_trans"/>
</dbReference>
<sequence length="347" mass="37758">MIAASYVLPIRREAVEDAAEGLWTYVRRLSDQVGEVIVVDGSPPEVFEAHAAALRGSSIRHVPVDSKLATPMGKVGGVLTGLWLAGQERVVIADDDVRYTPDALTRVVTLLDRFHVVRPQNYFDPLPWHARYDTARMLLNRLSGGDWPGTLGVRRSVLRDTGGYDGGAMFENLELVRTVRAVGGTEAIPLDLFVARRPPSARHFFSQRVRQAYDELARPLRFGLFLALIPLGVTLAVRGHWATLVVAVGASVVLAEAGRRRGGGTAVFPATASLLAPAWLVERAACTWLALGARLFLGGIPYRTSVLRLAANSAKELRRRHRAAYGTAALAGREAPLVARRVYGDNT</sequence>
<name>A0A6J4QJW0_9ACTN</name>
<dbReference type="CDD" id="cd00761">
    <property type="entry name" value="Glyco_tranf_GTA_type"/>
    <property type="match status" value="1"/>
</dbReference>
<gene>
    <name evidence="1" type="ORF">AVDCRST_MAG28-974</name>
</gene>
<dbReference type="SUPFAM" id="SSF53448">
    <property type="entry name" value="Nucleotide-diphospho-sugar transferases"/>
    <property type="match status" value="1"/>
</dbReference>
<organism evidence="1">
    <name type="scientific">uncultured Rubrobacteraceae bacterium</name>
    <dbReference type="NCBI Taxonomy" id="349277"/>
    <lineage>
        <taxon>Bacteria</taxon>
        <taxon>Bacillati</taxon>
        <taxon>Actinomycetota</taxon>
        <taxon>Rubrobacteria</taxon>
        <taxon>Rubrobacterales</taxon>
        <taxon>Rubrobacteraceae</taxon>
        <taxon>environmental samples</taxon>
    </lineage>
</organism>
<dbReference type="AlphaFoldDB" id="A0A6J4QJW0"/>
<accession>A0A6J4QJW0</accession>
<proteinExistence type="predicted"/>
<dbReference type="EMBL" id="CADCVE010000022">
    <property type="protein sequence ID" value="CAA9447070.1"/>
    <property type="molecule type" value="Genomic_DNA"/>
</dbReference>
<reference evidence="1" key="1">
    <citation type="submission" date="2020-02" db="EMBL/GenBank/DDBJ databases">
        <authorList>
            <person name="Meier V. D."/>
        </authorList>
    </citation>
    <scope>NUCLEOTIDE SEQUENCE</scope>
    <source>
        <strain evidence="1">AVDCRST_MAG28</strain>
    </source>
</reference>
<protein>
    <submittedName>
        <fullName evidence="1">Uncharacterized protein</fullName>
    </submittedName>
</protein>